<dbReference type="PANTHER" id="PTHR31170:SF25">
    <property type="entry name" value="BNAA09G04570D PROTEIN"/>
    <property type="match status" value="1"/>
</dbReference>
<feature type="region of interest" description="Disordered" evidence="1">
    <location>
        <begin position="1"/>
        <end position="190"/>
    </location>
</feature>
<organism evidence="3 4">
    <name type="scientific">Ricinus communis</name>
    <name type="common">Castor bean</name>
    <dbReference type="NCBI Taxonomy" id="3988"/>
    <lineage>
        <taxon>Eukaryota</taxon>
        <taxon>Viridiplantae</taxon>
        <taxon>Streptophyta</taxon>
        <taxon>Embryophyta</taxon>
        <taxon>Tracheophyta</taxon>
        <taxon>Spermatophyta</taxon>
        <taxon>Magnoliopsida</taxon>
        <taxon>eudicotyledons</taxon>
        <taxon>Gunneridae</taxon>
        <taxon>Pentapetalae</taxon>
        <taxon>rosids</taxon>
        <taxon>fabids</taxon>
        <taxon>Malpighiales</taxon>
        <taxon>Euphorbiaceae</taxon>
        <taxon>Acalyphoideae</taxon>
        <taxon>Acalypheae</taxon>
        <taxon>Ricinus</taxon>
    </lineage>
</organism>
<keyword evidence="2" id="KW-0472">Membrane</keyword>
<proteinExistence type="predicted"/>
<feature type="compositionally biased region" description="Basic and acidic residues" evidence="1">
    <location>
        <begin position="167"/>
        <end position="180"/>
    </location>
</feature>
<dbReference type="STRING" id="3988.B9SSU0"/>
<feature type="compositionally biased region" description="Low complexity" evidence="1">
    <location>
        <begin position="156"/>
        <end position="166"/>
    </location>
</feature>
<gene>
    <name evidence="3" type="ORF">RCOM_0792420</name>
</gene>
<dbReference type="PANTHER" id="PTHR31170">
    <property type="entry name" value="BNAC04G53230D PROTEIN"/>
    <property type="match status" value="1"/>
</dbReference>
<accession>B9SSU0</accession>
<feature type="transmembrane region" description="Helical" evidence="2">
    <location>
        <begin position="619"/>
        <end position="641"/>
    </location>
</feature>
<dbReference type="EMBL" id="EQ974118">
    <property type="protein sequence ID" value="EEF33303.1"/>
    <property type="molecule type" value="Genomic_DNA"/>
</dbReference>
<dbReference type="AlphaFoldDB" id="B9SSU0"/>
<evidence type="ECO:0000313" key="3">
    <source>
        <dbReference type="EMBL" id="EEF33303.1"/>
    </source>
</evidence>
<dbReference type="eggNOG" id="ENOG502QUEM">
    <property type="taxonomic scope" value="Eukaryota"/>
</dbReference>
<dbReference type="InterPro" id="IPR004158">
    <property type="entry name" value="DUF247_pln"/>
</dbReference>
<protein>
    <submittedName>
        <fullName evidence="3">Uncharacterized protein</fullName>
    </submittedName>
</protein>
<keyword evidence="2" id="KW-0812">Transmembrane</keyword>
<dbReference type="Pfam" id="PF03140">
    <property type="entry name" value="DUF247"/>
    <property type="match status" value="1"/>
</dbReference>
<dbReference type="OMA" id="TCTIFRI"/>
<sequence length="647" mass="73312">MENQATVSVPAEPQQNIEHHVTIPDDEEEEDNVNPLIRKAKPLKLNNEEDKRTTNASESSLAKEEEEEETEKISRALQRTLKSPSLGANAALNIKEEARKTKSFPGSRLTAEKEKDVEERNSIPLRRDKGKSILLREGSDPILTQKDETGSEVTWSSASPRTSSAASDHEIQEEAKKEEPNAGQIGDEDEAEICSSIKVRLKGRLGDEELRQDGAGTSTSIRNSTSPCIFRVPHKLAGVNQNACQPELVSVGPYHKGKPHLHEWEEHKLYFLTRYLLRSPPEASSSSNSYDSLLKLRVHKIGRLEKEARESYLGFQNMSSHDFIEMILVDGCFVVELLYHLNHNGDVIDKDDPIFTRPELIPILIRDLLKLENQIPYFILELLFDPELYPHEELKQPFHLLALEVFNLVFERPLEVLKTFENHESKHLLDLFRFSLLPSKQASATYSNNFFFLNSKLGSLFYSQSSDPSIQSVARLRPSGIEFKSKKTMTFLDITFRDNVLEIPSITVDEFTSTVLINCVALEQTMGNTSMYFTDYVFFMGCLVNQPRDAAFLCSDGIITKYSQDDKYVADLFNGLAQKVGSISRDSYLSKQAISVESYFSSPSAVMRRKYNSDPLSFLSFYALLILILTLIQTFIAILSYKPGKDR</sequence>
<dbReference type="InParanoid" id="B9SSU0"/>
<evidence type="ECO:0000313" key="4">
    <source>
        <dbReference type="Proteomes" id="UP000008311"/>
    </source>
</evidence>
<keyword evidence="4" id="KW-1185">Reference proteome</keyword>
<name>B9SSU0_RICCO</name>
<reference evidence="4" key="1">
    <citation type="journal article" date="2010" name="Nat. Biotechnol.">
        <title>Draft genome sequence of the oilseed species Ricinus communis.</title>
        <authorList>
            <person name="Chan A.P."/>
            <person name="Crabtree J."/>
            <person name="Zhao Q."/>
            <person name="Lorenzi H."/>
            <person name="Orvis J."/>
            <person name="Puiu D."/>
            <person name="Melake-Berhan A."/>
            <person name="Jones K.M."/>
            <person name="Redman J."/>
            <person name="Chen G."/>
            <person name="Cahoon E.B."/>
            <person name="Gedil M."/>
            <person name="Stanke M."/>
            <person name="Haas B.J."/>
            <person name="Wortman J.R."/>
            <person name="Fraser-Liggett C.M."/>
            <person name="Ravel J."/>
            <person name="Rabinowicz P.D."/>
        </authorList>
    </citation>
    <scope>NUCLEOTIDE SEQUENCE [LARGE SCALE GENOMIC DNA]</scope>
    <source>
        <strain evidence="4">cv. Hale</strain>
    </source>
</reference>
<evidence type="ECO:0000256" key="2">
    <source>
        <dbReference type="SAM" id="Phobius"/>
    </source>
</evidence>
<keyword evidence="2" id="KW-1133">Transmembrane helix</keyword>
<feature type="compositionally biased region" description="Basic and acidic residues" evidence="1">
    <location>
        <begin position="110"/>
        <end position="131"/>
    </location>
</feature>
<dbReference type="Proteomes" id="UP000008311">
    <property type="component" value="Unassembled WGS sequence"/>
</dbReference>
<dbReference type="OrthoDB" id="939823at2759"/>
<dbReference type="KEGG" id="rcu:8277593"/>
<evidence type="ECO:0000256" key="1">
    <source>
        <dbReference type="SAM" id="MobiDB-lite"/>
    </source>
</evidence>